<reference evidence="2" key="3">
    <citation type="submission" date="2015-02" db="UniProtKB">
        <authorList>
            <consortium name="EnsemblProtists"/>
        </authorList>
    </citation>
    <scope>IDENTIFICATION</scope>
    <source>
        <strain evidence="2">DAOM BR144</strain>
    </source>
</reference>
<protein>
    <recommendedName>
        <fullName evidence="1">WW domain-containing protein</fullName>
    </recommendedName>
</protein>
<dbReference type="HOGENOM" id="CLU_1412276_0_0_1"/>
<proteinExistence type="predicted"/>
<evidence type="ECO:0000259" key="1">
    <source>
        <dbReference type="PROSITE" id="PS50020"/>
    </source>
</evidence>
<sequence length="187" mass="21504">MAADPARMDAPELSYASETEAWKVTANHVLASVHLSILFRDSDLHNQQQNVENDASTIFHSTTKDIFDGKIAPEACEVLRKTLVREYGYQFTKFLFEKSSLKEMSAASKSSPEERRAQLRRKNAWKNLDPPEDKSRFWKQFVDPASKRAFYYNIRTGESRWEQPSTFVALTKKVKTLATVNFVVMSM</sequence>
<dbReference type="InParanoid" id="K3WKT8"/>
<dbReference type="Gene3D" id="2.20.70.10">
    <property type="match status" value="1"/>
</dbReference>
<dbReference type="EMBL" id="GL376573">
    <property type="status" value="NOT_ANNOTATED_CDS"/>
    <property type="molecule type" value="Genomic_DNA"/>
</dbReference>
<dbReference type="PROSITE" id="PS50020">
    <property type="entry name" value="WW_DOMAIN_2"/>
    <property type="match status" value="1"/>
</dbReference>
<dbReference type="VEuPathDB" id="FungiDB:PYU1_G005569"/>
<dbReference type="PROSITE" id="PS01159">
    <property type="entry name" value="WW_DOMAIN_1"/>
    <property type="match status" value="1"/>
</dbReference>
<dbReference type="SUPFAM" id="SSF51045">
    <property type="entry name" value="WW domain"/>
    <property type="match status" value="1"/>
</dbReference>
<dbReference type="Proteomes" id="UP000019132">
    <property type="component" value="Unassembled WGS sequence"/>
</dbReference>
<reference evidence="3" key="2">
    <citation type="submission" date="2010-04" db="EMBL/GenBank/DDBJ databases">
        <authorList>
            <person name="Buell R."/>
            <person name="Hamilton J."/>
            <person name="Hostetler J."/>
        </authorList>
    </citation>
    <scope>NUCLEOTIDE SEQUENCE [LARGE SCALE GENOMIC DNA]</scope>
    <source>
        <strain evidence="3">DAOM:BR144</strain>
    </source>
</reference>
<dbReference type="InterPro" id="IPR001202">
    <property type="entry name" value="WW_dom"/>
</dbReference>
<dbReference type="Pfam" id="PF00397">
    <property type="entry name" value="WW"/>
    <property type="match status" value="1"/>
</dbReference>
<dbReference type="CDD" id="cd00201">
    <property type="entry name" value="WW"/>
    <property type="match status" value="1"/>
</dbReference>
<organism evidence="2 3">
    <name type="scientific">Globisporangium ultimum (strain ATCC 200006 / CBS 805.95 / DAOM BR144)</name>
    <name type="common">Pythium ultimum</name>
    <dbReference type="NCBI Taxonomy" id="431595"/>
    <lineage>
        <taxon>Eukaryota</taxon>
        <taxon>Sar</taxon>
        <taxon>Stramenopiles</taxon>
        <taxon>Oomycota</taxon>
        <taxon>Peronosporomycetes</taxon>
        <taxon>Pythiales</taxon>
        <taxon>Pythiaceae</taxon>
        <taxon>Globisporangium</taxon>
    </lineage>
</organism>
<accession>K3WKT8</accession>
<dbReference type="eggNOG" id="ENOG502T2WK">
    <property type="taxonomic scope" value="Eukaryota"/>
</dbReference>
<keyword evidence="3" id="KW-1185">Reference proteome</keyword>
<reference evidence="3" key="1">
    <citation type="journal article" date="2010" name="Genome Biol.">
        <title>Genome sequence of the necrotrophic plant pathogen Pythium ultimum reveals original pathogenicity mechanisms and effector repertoire.</title>
        <authorList>
            <person name="Levesque C.A."/>
            <person name="Brouwer H."/>
            <person name="Cano L."/>
            <person name="Hamilton J.P."/>
            <person name="Holt C."/>
            <person name="Huitema E."/>
            <person name="Raffaele S."/>
            <person name="Robideau G.P."/>
            <person name="Thines M."/>
            <person name="Win J."/>
            <person name="Zerillo M.M."/>
            <person name="Beakes G.W."/>
            <person name="Boore J.L."/>
            <person name="Busam D."/>
            <person name="Dumas B."/>
            <person name="Ferriera S."/>
            <person name="Fuerstenberg S.I."/>
            <person name="Gachon C.M."/>
            <person name="Gaulin E."/>
            <person name="Govers F."/>
            <person name="Grenville-Briggs L."/>
            <person name="Horner N."/>
            <person name="Hostetler J."/>
            <person name="Jiang R.H."/>
            <person name="Johnson J."/>
            <person name="Krajaejun T."/>
            <person name="Lin H."/>
            <person name="Meijer H.J."/>
            <person name="Moore B."/>
            <person name="Morris P."/>
            <person name="Phuntmart V."/>
            <person name="Puiu D."/>
            <person name="Shetty J."/>
            <person name="Stajich J.E."/>
            <person name="Tripathy S."/>
            <person name="Wawra S."/>
            <person name="van West P."/>
            <person name="Whitty B.R."/>
            <person name="Coutinho P.M."/>
            <person name="Henrissat B."/>
            <person name="Martin F."/>
            <person name="Thomas P.D."/>
            <person name="Tyler B.M."/>
            <person name="De Vries R.P."/>
            <person name="Kamoun S."/>
            <person name="Yandell M."/>
            <person name="Tisserat N."/>
            <person name="Buell C.R."/>
        </authorList>
    </citation>
    <scope>NUCLEOTIDE SEQUENCE</scope>
    <source>
        <strain evidence="3">DAOM:BR144</strain>
    </source>
</reference>
<name>K3WKT8_GLOUD</name>
<evidence type="ECO:0000313" key="3">
    <source>
        <dbReference type="Proteomes" id="UP000019132"/>
    </source>
</evidence>
<feature type="domain" description="WW" evidence="1">
    <location>
        <begin position="138"/>
        <end position="166"/>
    </location>
</feature>
<dbReference type="EnsemblProtists" id="PYU1_T005580">
    <property type="protein sequence ID" value="PYU1_T005580"/>
    <property type="gene ID" value="PYU1_G005569"/>
</dbReference>
<dbReference type="AlphaFoldDB" id="K3WKT8"/>
<dbReference type="InterPro" id="IPR036020">
    <property type="entry name" value="WW_dom_sf"/>
</dbReference>
<evidence type="ECO:0000313" key="2">
    <source>
        <dbReference type="EnsemblProtists" id="PYU1_T005580"/>
    </source>
</evidence>